<keyword evidence="2" id="KW-0732">Signal</keyword>
<feature type="region of interest" description="Disordered" evidence="1">
    <location>
        <begin position="131"/>
        <end position="156"/>
    </location>
</feature>
<keyword evidence="4" id="KW-0378">Hydrolase</keyword>
<dbReference type="RefSeq" id="WP_143721097.1">
    <property type="nucleotide sequence ID" value="NZ_VKDB01000013.1"/>
</dbReference>
<accession>A0A553UU61</accession>
<feature type="chain" id="PRO_5022247417" evidence="2">
    <location>
        <begin position="21"/>
        <end position="529"/>
    </location>
</feature>
<sequence>MNKLLLTALLGITFGSSTLAQTTTAQTTAQTAAPATSTAALTPQAALTRLAAADKVEAGWFTPDFASALPQVAGGFRSFKEQYGAFQSVDDLGSNRYRLRYVGGTVTVETQLNAAGQFTSLFLRGQQANTAPTSAAPAQPALATPTAPPTSAAPTSNAATTVQAALTRLLSAKTLSPEWFSADFLKQVPVTQLSPILASASSGLGTFQSVEAGKDGGFTAKFTDGTLPIKGASVDAQGRFTGLLLGAGTPNQKPNLAESISAFGKLAGQNSVVVVENGKVTGSLNPDQKLAVGSAFKLGIMAELLAQMKTGQHQWSEVTTVQAQDKALPSGFLQTWPDNAPLTLQSLATLMISQSDNTATNVLLRLVGRGGVAKRLGQAALPNTREFFALKNPANKALLDAYLSGNDAQKQAVLEQAAAAPLPSVSLFAADAITSPQVEWFVPVTTLCGLMNEVAALPLMQVEAGVADPSLFKTVSYKGGSEGGVLNLTTQVTTQDGRTVCVSATSNDSKSIDQAAFAGAYSKVLQAVR</sequence>
<dbReference type="GO" id="GO:0046677">
    <property type="term" value="P:response to antibiotic"/>
    <property type="evidence" value="ECO:0007669"/>
    <property type="project" value="InterPro"/>
</dbReference>
<dbReference type="Pfam" id="PF13354">
    <property type="entry name" value="Beta-lactamase2"/>
    <property type="match status" value="1"/>
</dbReference>
<feature type="domain" description="Beta-lactamase class A catalytic" evidence="3">
    <location>
        <begin position="277"/>
        <end position="385"/>
    </location>
</feature>
<dbReference type="AlphaFoldDB" id="A0A553UU61"/>
<dbReference type="OrthoDB" id="9775096at2"/>
<dbReference type="SUPFAM" id="SSF56601">
    <property type="entry name" value="beta-lactamase/transpeptidase-like"/>
    <property type="match status" value="1"/>
</dbReference>
<dbReference type="Gene3D" id="3.40.710.10">
    <property type="entry name" value="DD-peptidase/beta-lactamase superfamily"/>
    <property type="match status" value="1"/>
</dbReference>
<protein>
    <submittedName>
        <fullName evidence="4">Serine hydrolase</fullName>
    </submittedName>
</protein>
<evidence type="ECO:0000313" key="4">
    <source>
        <dbReference type="EMBL" id="TSA83748.1"/>
    </source>
</evidence>
<dbReference type="EMBL" id="VKDB01000013">
    <property type="protein sequence ID" value="TSA83748.1"/>
    <property type="molecule type" value="Genomic_DNA"/>
</dbReference>
<dbReference type="InterPro" id="IPR045155">
    <property type="entry name" value="Beta-lactam_cat"/>
</dbReference>
<dbReference type="InterPro" id="IPR012338">
    <property type="entry name" value="Beta-lactam/transpept-like"/>
</dbReference>
<evidence type="ECO:0000259" key="3">
    <source>
        <dbReference type="Pfam" id="PF13354"/>
    </source>
</evidence>
<keyword evidence="5" id="KW-1185">Reference proteome</keyword>
<dbReference type="GO" id="GO:0030655">
    <property type="term" value="P:beta-lactam antibiotic catabolic process"/>
    <property type="evidence" value="ECO:0007669"/>
    <property type="project" value="InterPro"/>
</dbReference>
<reference evidence="4 5" key="1">
    <citation type="submission" date="2019-07" db="EMBL/GenBank/DDBJ databases">
        <title>Deinococcus detaillus sp. nov., isolated from humus soil in Antarctica.</title>
        <authorList>
            <person name="Zhang K."/>
        </authorList>
    </citation>
    <scope>NUCLEOTIDE SEQUENCE [LARGE SCALE GENOMIC DNA]</scope>
    <source>
        <strain evidence="4 5">H1</strain>
    </source>
</reference>
<dbReference type="GO" id="GO:0008800">
    <property type="term" value="F:beta-lactamase activity"/>
    <property type="evidence" value="ECO:0007669"/>
    <property type="project" value="InterPro"/>
</dbReference>
<comment type="caution">
    <text evidence="4">The sequence shown here is derived from an EMBL/GenBank/DDBJ whole genome shotgun (WGS) entry which is preliminary data.</text>
</comment>
<dbReference type="PANTHER" id="PTHR35333">
    <property type="entry name" value="BETA-LACTAMASE"/>
    <property type="match status" value="1"/>
</dbReference>
<dbReference type="InterPro" id="IPR000871">
    <property type="entry name" value="Beta-lactam_class-A"/>
</dbReference>
<evidence type="ECO:0000256" key="2">
    <source>
        <dbReference type="SAM" id="SignalP"/>
    </source>
</evidence>
<organism evidence="4 5">
    <name type="scientific">Deinococcus detaillensis</name>
    <dbReference type="NCBI Taxonomy" id="2592048"/>
    <lineage>
        <taxon>Bacteria</taxon>
        <taxon>Thermotogati</taxon>
        <taxon>Deinococcota</taxon>
        <taxon>Deinococci</taxon>
        <taxon>Deinococcales</taxon>
        <taxon>Deinococcaceae</taxon>
        <taxon>Deinococcus</taxon>
    </lineage>
</organism>
<evidence type="ECO:0000313" key="5">
    <source>
        <dbReference type="Proteomes" id="UP000316092"/>
    </source>
</evidence>
<gene>
    <name evidence="4" type="ORF">FNU79_12170</name>
</gene>
<dbReference type="PANTHER" id="PTHR35333:SF5">
    <property type="entry name" value="CONSERVED LIPOPROTEIN LPQF-RELATED"/>
    <property type="match status" value="1"/>
</dbReference>
<proteinExistence type="predicted"/>
<name>A0A553UU61_9DEIO</name>
<dbReference type="Proteomes" id="UP000316092">
    <property type="component" value="Unassembled WGS sequence"/>
</dbReference>
<evidence type="ECO:0000256" key="1">
    <source>
        <dbReference type="SAM" id="MobiDB-lite"/>
    </source>
</evidence>
<feature type="signal peptide" evidence="2">
    <location>
        <begin position="1"/>
        <end position="20"/>
    </location>
</feature>